<dbReference type="InterPro" id="IPR036291">
    <property type="entry name" value="NAD(P)-bd_dom_sf"/>
</dbReference>
<dbReference type="PANTHER" id="PTHR47534:SF3">
    <property type="entry name" value="ALCOHOL DEHYDROGENASE-LIKE C-TERMINAL DOMAIN-CONTAINING PROTEIN"/>
    <property type="match status" value="1"/>
</dbReference>
<gene>
    <name evidence="2" type="ORF">LTR36_006705</name>
</gene>
<proteinExistence type="predicted"/>
<dbReference type="InterPro" id="IPR002347">
    <property type="entry name" value="SDR_fam"/>
</dbReference>
<dbReference type="GO" id="GO:0016491">
    <property type="term" value="F:oxidoreductase activity"/>
    <property type="evidence" value="ECO:0007669"/>
    <property type="project" value="UniProtKB-KW"/>
</dbReference>
<keyword evidence="3" id="KW-1185">Reference proteome</keyword>
<protein>
    <submittedName>
        <fullName evidence="2">Uncharacterized protein</fullName>
    </submittedName>
</protein>
<evidence type="ECO:0000313" key="2">
    <source>
        <dbReference type="EMBL" id="KAK4542453.1"/>
    </source>
</evidence>
<reference evidence="2 3" key="1">
    <citation type="submission" date="2021-11" db="EMBL/GenBank/DDBJ databases">
        <title>Black yeast isolated from Biological Soil Crust.</title>
        <authorList>
            <person name="Kurbessoian T."/>
        </authorList>
    </citation>
    <scope>NUCLEOTIDE SEQUENCE [LARGE SCALE GENOMIC DNA]</scope>
    <source>
        <strain evidence="2 3">CCFEE 5522</strain>
    </source>
</reference>
<dbReference type="EMBL" id="JAVFHQ010000041">
    <property type="protein sequence ID" value="KAK4542453.1"/>
    <property type="molecule type" value="Genomic_DNA"/>
</dbReference>
<accession>A0AAV9JBQ5</accession>
<dbReference type="PANTHER" id="PTHR47534">
    <property type="entry name" value="YALI0E05731P"/>
    <property type="match status" value="1"/>
</dbReference>
<dbReference type="Pfam" id="PF00106">
    <property type="entry name" value="adh_short"/>
    <property type="match status" value="1"/>
</dbReference>
<comment type="caution">
    <text evidence="2">The sequence shown here is derived from an EMBL/GenBank/DDBJ whole genome shotgun (WGS) entry which is preliminary data.</text>
</comment>
<keyword evidence="1" id="KW-0560">Oxidoreductase</keyword>
<dbReference type="AlphaFoldDB" id="A0AAV9JBQ5"/>
<evidence type="ECO:0000313" key="3">
    <source>
        <dbReference type="Proteomes" id="UP001324427"/>
    </source>
</evidence>
<dbReference type="SUPFAM" id="SSF51735">
    <property type="entry name" value="NAD(P)-binding Rossmann-fold domains"/>
    <property type="match status" value="1"/>
</dbReference>
<dbReference type="InterPro" id="IPR052228">
    <property type="entry name" value="Sec_Metab_Biosynth_Oxidored"/>
</dbReference>
<evidence type="ECO:0000256" key="1">
    <source>
        <dbReference type="ARBA" id="ARBA00023002"/>
    </source>
</evidence>
<dbReference type="Gene3D" id="3.40.50.720">
    <property type="entry name" value="NAD(P)-binding Rossmann-like Domain"/>
    <property type="match status" value="1"/>
</dbReference>
<name>A0AAV9JBQ5_9PEZI</name>
<sequence>MVSFQAVQTSNAAIPTALPPGLVAVFVGATSGIGEYTLKAFAKHAIQPRVYFIGRSQASADRITKECKALNPEGEFVFLKVDVSLMKNVDDVCRVIKTKEDVINLLVLSQGALTPTEVTSENLRNAIALAYYSRTRFIVNLLPLLQRASALRRVVSILAGGREGWPDLNDWPLWKTNNPLAVRRHITSMVTLSLEHLSKQAPDVSFVHDFPGAVRSNLAKGNTALHIVLRTVLAIVGPFVYMPNDESGERHLFLATSVRYPPAKQAQDAVNAVPLEKGPVTIAQGTDGSDGSGVYTPDAQCESPGPKVVALVAKMRDEGVTEKLWEHTEAEFMRICGTVAT</sequence>
<organism evidence="2 3">
    <name type="scientific">Oleoguttula mirabilis</name>
    <dbReference type="NCBI Taxonomy" id="1507867"/>
    <lineage>
        <taxon>Eukaryota</taxon>
        <taxon>Fungi</taxon>
        <taxon>Dikarya</taxon>
        <taxon>Ascomycota</taxon>
        <taxon>Pezizomycotina</taxon>
        <taxon>Dothideomycetes</taxon>
        <taxon>Dothideomycetidae</taxon>
        <taxon>Mycosphaerellales</taxon>
        <taxon>Teratosphaeriaceae</taxon>
        <taxon>Oleoguttula</taxon>
    </lineage>
</organism>
<dbReference type="Proteomes" id="UP001324427">
    <property type="component" value="Unassembled WGS sequence"/>
</dbReference>